<dbReference type="InterPro" id="IPR003409">
    <property type="entry name" value="MORN"/>
</dbReference>
<accession>Q2SK78</accession>
<dbReference type="EMBL" id="CP000155">
    <property type="protein sequence ID" value="ABC28946.1"/>
    <property type="molecule type" value="Genomic_DNA"/>
</dbReference>
<dbReference type="KEGG" id="hch:HCH_02117"/>
<evidence type="ECO:0000313" key="3">
    <source>
        <dbReference type="EMBL" id="ABC28946.1"/>
    </source>
</evidence>
<dbReference type="RefSeq" id="WP_011396017.1">
    <property type="nucleotide sequence ID" value="NC_007645.1"/>
</dbReference>
<evidence type="ECO:0000313" key="4">
    <source>
        <dbReference type="Proteomes" id="UP000000238"/>
    </source>
</evidence>
<keyword evidence="1" id="KW-0677">Repeat</keyword>
<dbReference type="PANTHER" id="PTHR43215">
    <property type="entry name" value="RADIAL SPOKE HEAD 1 HOMOLOG"/>
    <property type="match status" value="1"/>
</dbReference>
<dbReference type="OrthoDB" id="2065331at2"/>
<dbReference type="Pfam" id="PF02493">
    <property type="entry name" value="MORN"/>
    <property type="match status" value="8"/>
</dbReference>
<evidence type="ECO:0000256" key="1">
    <source>
        <dbReference type="ARBA" id="ARBA00022737"/>
    </source>
</evidence>
<dbReference type="Proteomes" id="UP000000238">
    <property type="component" value="Chromosome"/>
</dbReference>
<dbReference type="PANTHER" id="PTHR43215:SF14">
    <property type="entry name" value="RADIAL SPOKE HEAD 1 HOMOLOG"/>
    <property type="match status" value="1"/>
</dbReference>
<evidence type="ECO:0000259" key="2">
    <source>
        <dbReference type="Pfam" id="PF08308"/>
    </source>
</evidence>
<dbReference type="STRING" id="349521.HCH_02117"/>
<proteinExistence type="predicted"/>
<name>Q2SK78_HAHCH</name>
<dbReference type="AlphaFoldDB" id="Q2SK78"/>
<dbReference type="SUPFAM" id="SSF82185">
    <property type="entry name" value="Histone H3 K4-specific methyltransferase SET7/9 N-terminal domain"/>
    <property type="match status" value="2"/>
</dbReference>
<protein>
    <submittedName>
        <fullName evidence="3">Uncharacterized protein conserved in bacteria</fullName>
    </submittedName>
</protein>
<gene>
    <name evidence="3" type="ordered locus">HCH_02117</name>
</gene>
<feature type="domain" description="PEGA" evidence="2">
    <location>
        <begin position="146"/>
        <end position="212"/>
    </location>
</feature>
<sequence length="453" mass="48880">MVDLRPLLFINALVLMLLVTAGFAHRQDINIPALADSLSPATERRAGDIKTTDYGTPIGSADLSAQLESFRSTENAPGESLEEAILFVDQLTPEQQQALEESNAAQDPESGELLASADADQTLSLPQQVVAKETQPSPSPATPETGKLFIRSNVANDNVLINGKPYGASAVEVELPAGEYDIEVSKEGYKTFRNKIDLARGDSRTVSVTLNPITVVEYKDGVWKHGVVTGEGTYVGKDGSRYQGEFVNKLFHGKGSLKMANGAEYSGEWNEGRKHGHGSFKQPNGDLYVGDFRNDQFNGEGALTLKSGDIYTGYWVDGKLNGEGTLTGKNGMLYVGGFSESKYHGSGSLTYPDGTHYEGGFANGQFQGKGELIYADGKKYTGQFFEGKFHGQGELLNPNGSKISGTFKFGKPYGLATLTTPEGEIFTARSSNPGVCYRLKSYRATQCPPLEGW</sequence>
<dbReference type="Pfam" id="PF08308">
    <property type="entry name" value="PEGA"/>
    <property type="match status" value="1"/>
</dbReference>
<keyword evidence="4" id="KW-1185">Reference proteome</keyword>
<dbReference type="HOGENOM" id="CLU_626716_0_0_6"/>
<reference evidence="3 4" key="1">
    <citation type="journal article" date="2005" name="Nucleic Acids Res.">
        <title>Genomic blueprint of Hahella chejuensis, a marine microbe producing an algicidal agent.</title>
        <authorList>
            <person name="Jeong H."/>
            <person name="Yim J.H."/>
            <person name="Lee C."/>
            <person name="Choi S.-H."/>
            <person name="Park Y.K."/>
            <person name="Yoon S.H."/>
            <person name="Hur C.-G."/>
            <person name="Kang H.-Y."/>
            <person name="Kim D."/>
            <person name="Lee H.H."/>
            <person name="Park K.H."/>
            <person name="Park S.-H."/>
            <person name="Park H.-S."/>
            <person name="Lee H.K."/>
            <person name="Oh T.K."/>
            <person name="Kim J.F."/>
        </authorList>
    </citation>
    <scope>NUCLEOTIDE SEQUENCE [LARGE SCALE GENOMIC DNA]</scope>
    <source>
        <strain evidence="3 4">KCTC 2396</strain>
    </source>
</reference>
<dbReference type="Gene3D" id="2.20.110.10">
    <property type="entry name" value="Histone H3 K4-specific methyltransferase SET7/9 N-terminal domain"/>
    <property type="match status" value="4"/>
</dbReference>
<organism evidence="3 4">
    <name type="scientific">Hahella chejuensis (strain KCTC 2396)</name>
    <dbReference type="NCBI Taxonomy" id="349521"/>
    <lineage>
        <taxon>Bacteria</taxon>
        <taxon>Pseudomonadati</taxon>
        <taxon>Pseudomonadota</taxon>
        <taxon>Gammaproteobacteria</taxon>
        <taxon>Oceanospirillales</taxon>
        <taxon>Hahellaceae</taxon>
        <taxon>Hahella</taxon>
    </lineage>
</organism>
<dbReference type="SMART" id="SM00698">
    <property type="entry name" value="MORN"/>
    <property type="match status" value="7"/>
</dbReference>
<dbReference type="InterPro" id="IPR013229">
    <property type="entry name" value="PEGA"/>
</dbReference>
<dbReference type="eggNOG" id="COG4642">
    <property type="taxonomic scope" value="Bacteria"/>
</dbReference>